<dbReference type="OrthoDB" id="5202125at2759"/>
<reference evidence="1" key="1">
    <citation type="journal article" date="2020" name="Phytopathology">
        <title>Genome sequence of the chestnut blight fungus Cryphonectria parasitica EP155: A fundamental resource for an archetypical invasive plant pathogen.</title>
        <authorList>
            <person name="Crouch J.A."/>
            <person name="Dawe A."/>
            <person name="Aerts A."/>
            <person name="Barry K."/>
            <person name="Churchill A.C.L."/>
            <person name="Grimwood J."/>
            <person name="Hillman B."/>
            <person name="Milgroom M.G."/>
            <person name="Pangilinan J."/>
            <person name="Smith M."/>
            <person name="Salamov A."/>
            <person name="Schmutz J."/>
            <person name="Yadav J."/>
            <person name="Grigoriev I.V."/>
            <person name="Nuss D."/>
        </authorList>
    </citation>
    <scope>NUCLEOTIDE SEQUENCE</scope>
    <source>
        <strain evidence="1">EP155</strain>
    </source>
</reference>
<evidence type="ECO:0000313" key="2">
    <source>
        <dbReference type="Proteomes" id="UP000803844"/>
    </source>
</evidence>
<accession>A0A9P5CLM4</accession>
<dbReference type="EMBL" id="MU032349">
    <property type="protein sequence ID" value="KAF3763489.1"/>
    <property type="molecule type" value="Genomic_DNA"/>
</dbReference>
<name>A0A9P5CLM4_CRYP1</name>
<proteinExistence type="predicted"/>
<evidence type="ECO:0000313" key="1">
    <source>
        <dbReference type="EMBL" id="KAF3763489.1"/>
    </source>
</evidence>
<dbReference type="AlphaFoldDB" id="A0A9P5CLM4"/>
<comment type="caution">
    <text evidence="1">The sequence shown here is derived from an EMBL/GenBank/DDBJ whole genome shotgun (WGS) entry which is preliminary data.</text>
</comment>
<dbReference type="GeneID" id="63839812"/>
<dbReference type="Proteomes" id="UP000803844">
    <property type="component" value="Unassembled WGS sequence"/>
</dbReference>
<sequence length="231" mass="25764">MASAHTVRRSSLADSLCSSQRPFTPYEHVVVSHFASSSKNVHFLKPDYADNTKVNIAGILRKRKRYCESAELTNEWRDVIQGGADRSMAMDFLFHLCESYKIKSWGTSWEYFRQYKQLYASVTGQYMDRNDSKEILKWHDAVLVHRFGLVAPNGGGKDVADSGDLLALQTFNIAYDTGVFSGERHRIQLAGCYLGLAFTGARPAEFVDGGAKERQGWVPRGAVPAETASSP</sequence>
<keyword evidence="2" id="KW-1185">Reference proteome</keyword>
<organism evidence="1 2">
    <name type="scientific">Cryphonectria parasitica (strain ATCC 38755 / EP155)</name>
    <dbReference type="NCBI Taxonomy" id="660469"/>
    <lineage>
        <taxon>Eukaryota</taxon>
        <taxon>Fungi</taxon>
        <taxon>Dikarya</taxon>
        <taxon>Ascomycota</taxon>
        <taxon>Pezizomycotina</taxon>
        <taxon>Sordariomycetes</taxon>
        <taxon>Sordariomycetidae</taxon>
        <taxon>Diaporthales</taxon>
        <taxon>Cryphonectriaceae</taxon>
        <taxon>Cryphonectria-Endothia species complex</taxon>
        <taxon>Cryphonectria</taxon>
    </lineage>
</organism>
<dbReference type="PANTHER" id="PTHR37535:SF4">
    <property type="entry name" value="FLUG DOMAIN-CONTAINING PROTEIN"/>
    <property type="match status" value="1"/>
</dbReference>
<protein>
    <submittedName>
        <fullName evidence="1">Uncharacterized protein</fullName>
    </submittedName>
</protein>
<dbReference type="RefSeq" id="XP_040774450.1">
    <property type="nucleotide sequence ID" value="XM_040922683.1"/>
</dbReference>
<gene>
    <name evidence="1" type="ORF">M406DRAFT_352374</name>
</gene>
<dbReference type="PANTHER" id="PTHR37535">
    <property type="entry name" value="FLUG DOMAIN PROTEIN"/>
    <property type="match status" value="1"/>
</dbReference>